<dbReference type="RefSeq" id="WP_224607355.1">
    <property type="nucleotide sequence ID" value="NZ_JAIQXV010000006.1"/>
</dbReference>
<evidence type="ECO:0000313" key="7">
    <source>
        <dbReference type="EMBL" id="MFC6663431.1"/>
    </source>
</evidence>
<gene>
    <name evidence="7" type="ORF">ACFP90_25730</name>
</gene>
<dbReference type="InterPro" id="IPR032694">
    <property type="entry name" value="CopC/D"/>
</dbReference>
<organism evidence="7 8">
    <name type="scientific">Deinococcus multiflagellatus</name>
    <dbReference type="NCBI Taxonomy" id="1656887"/>
    <lineage>
        <taxon>Bacteria</taxon>
        <taxon>Thermotogati</taxon>
        <taxon>Deinococcota</taxon>
        <taxon>Deinococci</taxon>
        <taxon>Deinococcales</taxon>
        <taxon>Deinococcaceae</taxon>
        <taxon>Deinococcus</taxon>
    </lineage>
</organism>
<dbReference type="InterPro" id="IPR014756">
    <property type="entry name" value="Ig_E-set"/>
</dbReference>
<dbReference type="SUPFAM" id="SSF81296">
    <property type="entry name" value="E set domains"/>
    <property type="match status" value="1"/>
</dbReference>
<sequence>MKRLLLLALLALPGAALAHTAVTSVVPARGAVVQAPTAVTLNFSEPVELRFSTVRVMAVAAGQTPEAAAKLALAARPETPTLVSRPPTTAGLAARLSVPLKAGLKPGLYVVAWRLLSEDGHPVSGLSTFRVR</sequence>
<evidence type="ECO:0000256" key="4">
    <source>
        <dbReference type="ARBA" id="ARBA00023008"/>
    </source>
</evidence>
<accession>A0ABW1ZRV3</accession>
<evidence type="ECO:0000259" key="6">
    <source>
        <dbReference type="Pfam" id="PF04234"/>
    </source>
</evidence>
<feature type="signal peptide" evidence="5">
    <location>
        <begin position="1"/>
        <end position="18"/>
    </location>
</feature>
<dbReference type="PANTHER" id="PTHR34820:SF4">
    <property type="entry name" value="INNER MEMBRANE PROTEIN YEBZ"/>
    <property type="match status" value="1"/>
</dbReference>
<dbReference type="EMBL" id="JBHSWB010000003">
    <property type="protein sequence ID" value="MFC6663431.1"/>
    <property type="molecule type" value="Genomic_DNA"/>
</dbReference>
<dbReference type="InterPro" id="IPR014755">
    <property type="entry name" value="Cu-Rt/internalin_Ig-like"/>
</dbReference>
<comment type="caution">
    <text evidence="7">The sequence shown here is derived from an EMBL/GenBank/DDBJ whole genome shotgun (WGS) entry which is preliminary data.</text>
</comment>
<dbReference type="InterPro" id="IPR007348">
    <property type="entry name" value="CopC_dom"/>
</dbReference>
<dbReference type="Gene3D" id="2.60.40.1220">
    <property type="match status" value="1"/>
</dbReference>
<evidence type="ECO:0000256" key="1">
    <source>
        <dbReference type="ARBA" id="ARBA00004196"/>
    </source>
</evidence>
<dbReference type="Proteomes" id="UP001596317">
    <property type="component" value="Unassembled WGS sequence"/>
</dbReference>
<name>A0ABW1ZRV3_9DEIO</name>
<evidence type="ECO:0000256" key="5">
    <source>
        <dbReference type="SAM" id="SignalP"/>
    </source>
</evidence>
<proteinExistence type="predicted"/>
<feature type="domain" description="CopC" evidence="6">
    <location>
        <begin position="19"/>
        <end position="131"/>
    </location>
</feature>
<keyword evidence="3 5" id="KW-0732">Signal</keyword>
<comment type="subcellular location">
    <subcellularLocation>
        <location evidence="1">Cell envelope</location>
    </subcellularLocation>
</comment>
<feature type="chain" id="PRO_5046086164" evidence="5">
    <location>
        <begin position="19"/>
        <end position="132"/>
    </location>
</feature>
<keyword evidence="2" id="KW-0479">Metal-binding</keyword>
<evidence type="ECO:0000256" key="3">
    <source>
        <dbReference type="ARBA" id="ARBA00022729"/>
    </source>
</evidence>
<dbReference type="Pfam" id="PF04234">
    <property type="entry name" value="CopC"/>
    <property type="match status" value="1"/>
</dbReference>
<evidence type="ECO:0000256" key="2">
    <source>
        <dbReference type="ARBA" id="ARBA00022723"/>
    </source>
</evidence>
<dbReference type="PANTHER" id="PTHR34820">
    <property type="entry name" value="INNER MEMBRANE PROTEIN YEBZ"/>
    <property type="match status" value="1"/>
</dbReference>
<protein>
    <submittedName>
        <fullName evidence="7">Copper resistance CopC family protein</fullName>
    </submittedName>
</protein>
<reference evidence="8" key="1">
    <citation type="journal article" date="2019" name="Int. J. Syst. Evol. Microbiol.">
        <title>The Global Catalogue of Microorganisms (GCM) 10K type strain sequencing project: providing services to taxonomists for standard genome sequencing and annotation.</title>
        <authorList>
            <consortium name="The Broad Institute Genomics Platform"/>
            <consortium name="The Broad Institute Genome Sequencing Center for Infectious Disease"/>
            <person name="Wu L."/>
            <person name="Ma J."/>
        </authorList>
    </citation>
    <scope>NUCLEOTIDE SEQUENCE [LARGE SCALE GENOMIC DNA]</scope>
    <source>
        <strain evidence="8">CCUG 63830</strain>
    </source>
</reference>
<keyword evidence="8" id="KW-1185">Reference proteome</keyword>
<keyword evidence="4" id="KW-0186">Copper</keyword>
<evidence type="ECO:0000313" key="8">
    <source>
        <dbReference type="Proteomes" id="UP001596317"/>
    </source>
</evidence>